<protein>
    <submittedName>
        <fullName evidence="5">OmpH family outer membrane protein</fullName>
    </submittedName>
</protein>
<dbReference type="InterPro" id="IPR024930">
    <property type="entry name" value="Skp_dom_sf"/>
</dbReference>
<comment type="similarity">
    <text evidence="1">Belongs to the Skp family.</text>
</comment>
<feature type="signal peptide" evidence="4">
    <location>
        <begin position="1"/>
        <end position="19"/>
    </location>
</feature>
<evidence type="ECO:0000313" key="5">
    <source>
        <dbReference type="EMBL" id="TQV85657.1"/>
    </source>
</evidence>
<gene>
    <name evidence="5" type="ORF">FKG94_02080</name>
</gene>
<dbReference type="Gene3D" id="3.30.910.20">
    <property type="entry name" value="Skp domain"/>
    <property type="match status" value="1"/>
</dbReference>
<dbReference type="Proteomes" id="UP000319732">
    <property type="component" value="Unassembled WGS sequence"/>
</dbReference>
<dbReference type="InterPro" id="IPR005632">
    <property type="entry name" value="Chaperone_Skp"/>
</dbReference>
<keyword evidence="6" id="KW-1185">Reference proteome</keyword>
<name>A0A545U858_9GAMM</name>
<dbReference type="PANTHER" id="PTHR35089">
    <property type="entry name" value="CHAPERONE PROTEIN SKP"/>
    <property type="match status" value="1"/>
</dbReference>
<evidence type="ECO:0000256" key="3">
    <source>
        <dbReference type="SAM" id="Coils"/>
    </source>
</evidence>
<dbReference type="EMBL" id="VHSG01000003">
    <property type="protein sequence ID" value="TQV85657.1"/>
    <property type="molecule type" value="Genomic_DNA"/>
</dbReference>
<organism evidence="5 6">
    <name type="scientific">Exilibacterium tricleocarpae</name>
    <dbReference type="NCBI Taxonomy" id="2591008"/>
    <lineage>
        <taxon>Bacteria</taxon>
        <taxon>Pseudomonadati</taxon>
        <taxon>Pseudomonadota</taxon>
        <taxon>Gammaproteobacteria</taxon>
        <taxon>Cellvibrionales</taxon>
        <taxon>Cellvibrionaceae</taxon>
        <taxon>Exilibacterium</taxon>
    </lineage>
</organism>
<sequence length="167" mass="18525">MTKMILVLVALLAGNFAVAEGKVAVFDAQAAMFNTDLAKKRIDEYTKKPEIASMRAKFEGLQSDLQNMQKEKETNGMTWSQDQAAEHRKQEEYKAADLQLLVKKLKAEENAALGQIQRELAPKVQTAVNQLVASEGIGLLLHKRAAVYVEPALDITDKITDKLNKAK</sequence>
<evidence type="ECO:0000256" key="1">
    <source>
        <dbReference type="ARBA" id="ARBA00009091"/>
    </source>
</evidence>
<feature type="chain" id="PRO_5022150937" evidence="4">
    <location>
        <begin position="20"/>
        <end position="167"/>
    </location>
</feature>
<reference evidence="5 6" key="1">
    <citation type="submission" date="2019-06" db="EMBL/GenBank/DDBJ databases">
        <title>Whole genome sequence for Cellvibrionaceae sp. R142.</title>
        <authorList>
            <person name="Wang G."/>
        </authorList>
    </citation>
    <scope>NUCLEOTIDE SEQUENCE [LARGE SCALE GENOMIC DNA]</scope>
    <source>
        <strain evidence="5 6">R142</strain>
    </source>
</reference>
<keyword evidence="2 4" id="KW-0732">Signal</keyword>
<dbReference type="GO" id="GO:0005829">
    <property type="term" value="C:cytosol"/>
    <property type="evidence" value="ECO:0007669"/>
    <property type="project" value="TreeGrafter"/>
</dbReference>
<dbReference type="GO" id="GO:0050821">
    <property type="term" value="P:protein stabilization"/>
    <property type="evidence" value="ECO:0007669"/>
    <property type="project" value="TreeGrafter"/>
</dbReference>
<dbReference type="RefSeq" id="WP_142902508.1">
    <property type="nucleotide sequence ID" value="NZ_ML660087.1"/>
</dbReference>
<keyword evidence="3" id="KW-0175">Coiled coil</keyword>
<accession>A0A545U858</accession>
<dbReference type="OrthoDB" id="5732378at2"/>
<comment type="caution">
    <text evidence="5">The sequence shown here is derived from an EMBL/GenBank/DDBJ whole genome shotgun (WGS) entry which is preliminary data.</text>
</comment>
<dbReference type="PANTHER" id="PTHR35089:SF1">
    <property type="entry name" value="CHAPERONE PROTEIN SKP"/>
    <property type="match status" value="1"/>
</dbReference>
<dbReference type="GO" id="GO:0051082">
    <property type="term" value="F:unfolded protein binding"/>
    <property type="evidence" value="ECO:0007669"/>
    <property type="project" value="InterPro"/>
</dbReference>
<evidence type="ECO:0000313" key="6">
    <source>
        <dbReference type="Proteomes" id="UP000319732"/>
    </source>
</evidence>
<dbReference type="SUPFAM" id="SSF111384">
    <property type="entry name" value="OmpH-like"/>
    <property type="match status" value="1"/>
</dbReference>
<evidence type="ECO:0000256" key="2">
    <source>
        <dbReference type="ARBA" id="ARBA00022729"/>
    </source>
</evidence>
<proteinExistence type="inferred from homology"/>
<dbReference type="AlphaFoldDB" id="A0A545U858"/>
<feature type="coiled-coil region" evidence="3">
    <location>
        <begin position="51"/>
        <end position="108"/>
    </location>
</feature>
<dbReference type="Pfam" id="PF03938">
    <property type="entry name" value="OmpH"/>
    <property type="match status" value="1"/>
</dbReference>
<evidence type="ECO:0000256" key="4">
    <source>
        <dbReference type="SAM" id="SignalP"/>
    </source>
</evidence>
<dbReference type="SMART" id="SM00935">
    <property type="entry name" value="OmpH"/>
    <property type="match status" value="1"/>
</dbReference>